<feature type="region of interest" description="Disordered" evidence="4">
    <location>
        <begin position="75"/>
        <end position="96"/>
    </location>
</feature>
<accession>A0ABV0S8G5</accession>
<proteinExistence type="predicted"/>
<dbReference type="SUPFAM" id="SSF48726">
    <property type="entry name" value="Immunoglobulin"/>
    <property type="match status" value="1"/>
</dbReference>
<dbReference type="Proteomes" id="UP001434883">
    <property type="component" value="Unassembled WGS sequence"/>
</dbReference>
<sequence length="96" mass="10851">METSMFTSVILISLEKQHPSYKNRVDLKETQIKDGDVSLALKNVTTDDRGTYECRFFQKETSTSKETILMINLDILPPPGQMDRPLGQDKGSTGRD</sequence>
<evidence type="ECO:0000313" key="7">
    <source>
        <dbReference type="Proteomes" id="UP001434883"/>
    </source>
</evidence>
<keyword evidence="7" id="KW-1185">Reference proteome</keyword>
<keyword evidence="2" id="KW-0472">Membrane</keyword>
<evidence type="ECO:0000259" key="5">
    <source>
        <dbReference type="Pfam" id="PF07686"/>
    </source>
</evidence>
<protein>
    <recommendedName>
        <fullName evidence="5">Immunoglobulin V-set domain-containing protein</fullName>
    </recommendedName>
</protein>
<dbReference type="InterPro" id="IPR036179">
    <property type="entry name" value="Ig-like_dom_sf"/>
</dbReference>
<evidence type="ECO:0000256" key="4">
    <source>
        <dbReference type="SAM" id="MobiDB-lite"/>
    </source>
</evidence>
<name>A0ABV0S8G5_9TELE</name>
<dbReference type="PANTHER" id="PTHR24100">
    <property type="entry name" value="BUTYROPHILIN"/>
    <property type="match status" value="1"/>
</dbReference>
<evidence type="ECO:0000313" key="6">
    <source>
        <dbReference type="EMBL" id="MEQ2216386.1"/>
    </source>
</evidence>
<comment type="subcellular location">
    <subcellularLocation>
        <location evidence="1">Membrane</location>
    </subcellularLocation>
</comment>
<dbReference type="PANTHER" id="PTHR24100:SF151">
    <property type="entry name" value="ICOS LIGAND"/>
    <property type="match status" value="1"/>
</dbReference>
<gene>
    <name evidence="6" type="ORF">XENOCAPTIV_015528</name>
</gene>
<dbReference type="Gene3D" id="2.60.40.10">
    <property type="entry name" value="Immunoglobulins"/>
    <property type="match status" value="1"/>
</dbReference>
<evidence type="ECO:0000256" key="2">
    <source>
        <dbReference type="ARBA" id="ARBA00023136"/>
    </source>
</evidence>
<dbReference type="InterPro" id="IPR050504">
    <property type="entry name" value="IgSF_BTN/MOG"/>
</dbReference>
<organism evidence="6 7">
    <name type="scientific">Xenoophorus captivus</name>
    <dbReference type="NCBI Taxonomy" id="1517983"/>
    <lineage>
        <taxon>Eukaryota</taxon>
        <taxon>Metazoa</taxon>
        <taxon>Chordata</taxon>
        <taxon>Craniata</taxon>
        <taxon>Vertebrata</taxon>
        <taxon>Euteleostomi</taxon>
        <taxon>Actinopterygii</taxon>
        <taxon>Neopterygii</taxon>
        <taxon>Teleostei</taxon>
        <taxon>Neoteleostei</taxon>
        <taxon>Acanthomorphata</taxon>
        <taxon>Ovalentaria</taxon>
        <taxon>Atherinomorphae</taxon>
        <taxon>Cyprinodontiformes</taxon>
        <taxon>Goodeidae</taxon>
        <taxon>Xenoophorus</taxon>
    </lineage>
</organism>
<evidence type="ECO:0000256" key="1">
    <source>
        <dbReference type="ARBA" id="ARBA00004370"/>
    </source>
</evidence>
<reference evidence="6 7" key="1">
    <citation type="submission" date="2021-06" db="EMBL/GenBank/DDBJ databases">
        <authorList>
            <person name="Palmer J.M."/>
        </authorList>
    </citation>
    <scope>NUCLEOTIDE SEQUENCE [LARGE SCALE GENOMIC DNA]</scope>
    <source>
        <strain evidence="6 7">XC_2019</strain>
        <tissue evidence="6">Muscle</tissue>
    </source>
</reference>
<feature type="domain" description="Immunoglobulin V-set" evidence="5">
    <location>
        <begin position="15"/>
        <end position="68"/>
    </location>
</feature>
<dbReference type="Pfam" id="PF07686">
    <property type="entry name" value="V-set"/>
    <property type="match status" value="1"/>
</dbReference>
<comment type="caution">
    <text evidence="6">The sequence shown here is derived from an EMBL/GenBank/DDBJ whole genome shotgun (WGS) entry which is preliminary data.</text>
</comment>
<dbReference type="InterPro" id="IPR013783">
    <property type="entry name" value="Ig-like_fold"/>
</dbReference>
<keyword evidence="3" id="KW-0393">Immunoglobulin domain</keyword>
<evidence type="ECO:0000256" key="3">
    <source>
        <dbReference type="ARBA" id="ARBA00023319"/>
    </source>
</evidence>
<dbReference type="InterPro" id="IPR013106">
    <property type="entry name" value="Ig_V-set"/>
</dbReference>
<dbReference type="EMBL" id="JAHRIN010070435">
    <property type="protein sequence ID" value="MEQ2216386.1"/>
    <property type="molecule type" value="Genomic_DNA"/>
</dbReference>